<sequence length="72" mass="8169">MRHSPNRLTPTQQTAFEQIEQAVATDEPFTHDTAIDWITAGEVEHSEAEALLEQLLLKGYLYETDVGLRITK</sequence>
<dbReference type="OrthoDB" id="309419at2157"/>
<dbReference type="EMBL" id="FODV01000013">
    <property type="protein sequence ID" value="SEP08095.1"/>
    <property type="molecule type" value="Genomic_DNA"/>
</dbReference>
<accession>A0A1H8UY39</accession>
<evidence type="ECO:0000313" key="1">
    <source>
        <dbReference type="EMBL" id="SEP08095.1"/>
    </source>
</evidence>
<organism evidence="1 2">
    <name type="scientific">Halogranum amylolyticum</name>
    <dbReference type="NCBI Taxonomy" id="660520"/>
    <lineage>
        <taxon>Archaea</taxon>
        <taxon>Methanobacteriati</taxon>
        <taxon>Methanobacteriota</taxon>
        <taxon>Stenosarchaea group</taxon>
        <taxon>Halobacteria</taxon>
        <taxon>Halobacteriales</taxon>
        <taxon>Haloferacaceae</taxon>
    </lineage>
</organism>
<protein>
    <submittedName>
        <fullName evidence="1">Uncharacterized protein</fullName>
    </submittedName>
</protein>
<name>A0A1H8UY39_9EURY</name>
<dbReference type="AlphaFoldDB" id="A0A1H8UY39"/>
<reference evidence="2" key="1">
    <citation type="submission" date="2016-10" db="EMBL/GenBank/DDBJ databases">
        <authorList>
            <person name="Varghese N."/>
            <person name="Submissions S."/>
        </authorList>
    </citation>
    <scope>NUCLEOTIDE SEQUENCE [LARGE SCALE GENOMIC DNA]</scope>
    <source>
        <strain evidence="2">CGMCC 1.10121</strain>
    </source>
</reference>
<dbReference type="Proteomes" id="UP000199126">
    <property type="component" value="Unassembled WGS sequence"/>
</dbReference>
<gene>
    <name evidence="1" type="ORF">SAMN04487948_11346</name>
</gene>
<keyword evidence="2" id="KW-1185">Reference proteome</keyword>
<proteinExistence type="predicted"/>
<evidence type="ECO:0000313" key="2">
    <source>
        <dbReference type="Proteomes" id="UP000199126"/>
    </source>
</evidence>